<gene>
    <name evidence="2" type="ORF">B4O97_15325</name>
</gene>
<dbReference type="OrthoDB" id="370431at2"/>
<name>A0A1Y1RVV9_9SPIO</name>
<evidence type="ECO:0000256" key="1">
    <source>
        <dbReference type="SAM" id="SignalP"/>
    </source>
</evidence>
<accession>A0A1Y1RVV9</accession>
<reference evidence="2 3" key="1">
    <citation type="submission" date="2017-03" db="EMBL/GenBank/DDBJ databases">
        <title>Draft Genome sequence of Marispirochaeta sp. strain JC444.</title>
        <authorList>
            <person name="Shivani Y."/>
            <person name="Subhash Y."/>
            <person name="Sasikala C."/>
            <person name="Ramana C."/>
        </authorList>
    </citation>
    <scope>NUCLEOTIDE SEQUENCE [LARGE SCALE GENOMIC DNA]</scope>
    <source>
        <strain evidence="2 3">JC444</strain>
    </source>
</reference>
<evidence type="ECO:0008006" key="4">
    <source>
        <dbReference type="Google" id="ProtNLM"/>
    </source>
</evidence>
<dbReference type="STRING" id="1963862.B4O97_15325"/>
<dbReference type="RefSeq" id="WP_083052164.1">
    <property type="nucleotide sequence ID" value="NZ_MWQY01000019.1"/>
</dbReference>
<protein>
    <recommendedName>
        <fullName evidence="4">Alginate export domain-containing protein</fullName>
    </recommendedName>
</protein>
<evidence type="ECO:0000313" key="2">
    <source>
        <dbReference type="EMBL" id="ORC32823.1"/>
    </source>
</evidence>
<feature type="chain" id="PRO_5012440500" description="Alginate export domain-containing protein" evidence="1">
    <location>
        <begin position="25"/>
        <end position="424"/>
    </location>
</feature>
<organism evidence="2 3">
    <name type="scientific">Marispirochaeta aestuarii</name>
    <dbReference type="NCBI Taxonomy" id="1963862"/>
    <lineage>
        <taxon>Bacteria</taxon>
        <taxon>Pseudomonadati</taxon>
        <taxon>Spirochaetota</taxon>
        <taxon>Spirochaetia</taxon>
        <taxon>Spirochaetales</taxon>
        <taxon>Spirochaetaceae</taxon>
        <taxon>Marispirochaeta</taxon>
    </lineage>
</organism>
<keyword evidence="1" id="KW-0732">Signal</keyword>
<dbReference type="EMBL" id="MWQY01000019">
    <property type="protein sequence ID" value="ORC32823.1"/>
    <property type="molecule type" value="Genomic_DNA"/>
</dbReference>
<comment type="caution">
    <text evidence="2">The sequence shown here is derived from an EMBL/GenBank/DDBJ whole genome shotgun (WGS) entry which is preliminary data.</text>
</comment>
<feature type="signal peptide" evidence="1">
    <location>
        <begin position="1"/>
        <end position="24"/>
    </location>
</feature>
<sequence length="424" mass="46261">MRCCRKTCGLLCVLLIALAFSGWGDPSSPEIYGYLESGTGLTSYTDDDSADTWKPGAYTRLRLKGDWEPEERLRFHLETEWTTLHGTDSPDFSAGRLGLDSLSGWEASDTGELQVEHAWGLLDLGNFDLQAGKIPLAWGTAYVFNPSARVNPADSLNPGGDEETPGITGISSSIYLKNGVTLSTYLAAEDRGRKADPDMIAHNAANIPWGTRIRGFAGPFDLSLGILREILYDTRTSGYERPLWLSSDGVGTIAGINLYWEAALCISDPSGDPADGSWDFKDNLEFAAGFHALPSVLQGVEVRGEYFFQGTGSSRESGYEVLPVLEGTRKVMGRHYLFGYLEKRFFDYHLVSCGSVLNTGDLSGAVFSEYSWELTANSRFSLGSIMYYGSGEFQGLIDLSILGTGTGSVDMAGNRIYAELRISF</sequence>
<keyword evidence="3" id="KW-1185">Reference proteome</keyword>
<proteinExistence type="predicted"/>
<dbReference type="Proteomes" id="UP000192343">
    <property type="component" value="Unassembled WGS sequence"/>
</dbReference>
<dbReference type="AlphaFoldDB" id="A0A1Y1RVV9"/>
<evidence type="ECO:0000313" key="3">
    <source>
        <dbReference type="Proteomes" id="UP000192343"/>
    </source>
</evidence>